<reference evidence="2 3" key="1">
    <citation type="submission" date="2024-04" db="EMBL/GenBank/DDBJ databases">
        <authorList>
            <person name="Fracassetti M."/>
        </authorList>
    </citation>
    <scope>NUCLEOTIDE SEQUENCE [LARGE SCALE GENOMIC DNA]</scope>
</reference>
<dbReference type="InterPro" id="IPR005135">
    <property type="entry name" value="Endo/exonuclease/phosphatase"/>
</dbReference>
<evidence type="ECO:0000259" key="1">
    <source>
        <dbReference type="Pfam" id="PF03372"/>
    </source>
</evidence>
<sequence>MTSQRIEWQLSAVYGNPAPVQRRELWSFLRNVAEDQDVPWLLAGDFNSILSPSEKLGGANFESSRIREFQDVVNDIGLHDLGYTGPHFTWFRTGLRERLDRAMANSQWLSTFPETTVRHLPRLKKSNHRPILTTPTTQVQPGGEKPFRVLAAWLTHEGFMAMMENAWAKGSCFTESAAAFARDAAEWNRTVFGHILRKKDKLLRRLEQLELAPSDSKNANQINQIQEELELILFQEELLWYQKSRMEWIKSGDMNTAYFHARTIKRRKRNRVSMLKNSAGEWVDDPVTLLEMARSYFHELYTDEGGELPPLESQFPYIIDTRWVALASVLDPDEIRRAVQAMGALKSPGKDGLNPLFFQRCWDTDTPKHNTNLRPSVIADRECSNRQVILSTRGLDLLLTQ</sequence>
<dbReference type="EMBL" id="OZ034822">
    <property type="protein sequence ID" value="CAL1414000.1"/>
    <property type="molecule type" value="Genomic_DNA"/>
</dbReference>
<dbReference type="SUPFAM" id="SSF56219">
    <property type="entry name" value="DNase I-like"/>
    <property type="match status" value="1"/>
</dbReference>
<dbReference type="Gene3D" id="3.60.10.10">
    <property type="entry name" value="Endonuclease/exonuclease/phosphatase"/>
    <property type="match status" value="1"/>
</dbReference>
<dbReference type="GO" id="GO:0003824">
    <property type="term" value="F:catalytic activity"/>
    <property type="evidence" value="ECO:0007669"/>
    <property type="project" value="InterPro"/>
</dbReference>
<evidence type="ECO:0000313" key="2">
    <source>
        <dbReference type="EMBL" id="CAL1414000.1"/>
    </source>
</evidence>
<dbReference type="PANTHER" id="PTHR33710:SF77">
    <property type="entry name" value="DNASE I-LIKE SUPERFAMILY PROTEIN"/>
    <property type="match status" value="1"/>
</dbReference>
<dbReference type="AlphaFoldDB" id="A0AAV2GT95"/>
<feature type="domain" description="Endonuclease/exonuclease/phosphatase" evidence="1">
    <location>
        <begin position="12"/>
        <end position="115"/>
    </location>
</feature>
<organism evidence="2 3">
    <name type="scientific">Linum trigynum</name>
    <dbReference type="NCBI Taxonomy" id="586398"/>
    <lineage>
        <taxon>Eukaryota</taxon>
        <taxon>Viridiplantae</taxon>
        <taxon>Streptophyta</taxon>
        <taxon>Embryophyta</taxon>
        <taxon>Tracheophyta</taxon>
        <taxon>Spermatophyta</taxon>
        <taxon>Magnoliopsida</taxon>
        <taxon>eudicotyledons</taxon>
        <taxon>Gunneridae</taxon>
        <taxon>Pentapetalae</taxon>
        <taxon>rosids</taxon>
        <taxon>fabids</taxon>
        <taxon>Malpighiales</taxon>
        <taxon>Linaceae</taxon>
        <taxon>Linum</taxon>
    </lineage>
</organism>
<accession>A0AAV2GT95</accession>
<name>A0AAV2GT95_9ROSI</name>
<dbReference type="InterPro" id="IPR036691">
    <property type="entry name" value="Endo/exonu/phosph_ase_sf"/>
</dbReference>
<proteinExistence type="predicted"/>
<dbReference type="Proteomes" id="UP001497516">
    <property type="component" value="Chromosome 9"/>
</dbReference>
<evidence type="ECO:0000313" key="3">
    <source>
        <dbReference type="Proteomes" id="UP001497516"/>
    </source>
</evidence>
<gene>
    <name evidence="2" type="ORF">LTRI10_LOCUS53192</name>
</gene>
<keyword evidence="3" id="KW-1185">Reference proteome</keyword>
<dbReference type="Pfam" id="PF03372">
    <property type="entry name" value="Exo_endo_phos"/>
    <property type="match status" value="1"/>
</dbReference>
<protein>
    <recommendedName>
        <fullName evidence="1">Endonuclease/exonuclease/phosphatase domain-containing protein</fullName>
    </recommendedName>
</protein>
<dbReference type="PANTHER" id="PTHR33710">
    <property type="entry name" value="BNAC02G09200D PROTEIN"/>
    <property type="match status" value="1"/>
</dbReference>